<dbReference type="RefSeq" id="WP_135203921.1">
    <property type="nucleotide sequence ID" value="NZ_SPVG01000233.1"/>
</dbReference>
<reference evidence="1 2" key="1">
    <citation type="submission" date="2019-03" db="EMBL/GenBank/DDBJ databases">
        <title>Draft Genome Sequence of Duganella callidus sp. nov., a Novel Duganella Species Isolated from Cultivated Soil.</title>
        <authorList>
            <person name="Raths R."/>
            <person name="Peta V."/>
            <person name="Bucking H."/>
        </authorList>
    </citation>
    <scope>NUCLEOTIDE SEQUENCE [LARGE SCALE GENOMIC DNA]</scope>
    <source>
        <strain evidence="1 2">DN04</strain>
    </source>
</reference>
<proteinExistence type="predicted"/>
<name>A0A4Y9S526_9BURK</name>
<dbReference type="OrthoDB" id="8706529at2"/>
<accession>A0A4Y9S526</accession>
<dbReference type="AlphaFoldDB" id="A0A4Y9S526"/>
<organism evidence="1 2">
    <name type="scientific">Duganella callida</name>
    <dbReference type="NCBI Taxonomy" id="2561932"/>
    <lineage>
        <taxon>Bacteria</taxon>
        <taxon>Pseudomonadati</taxon>
        <taxon>Pseudomonadota</taxon>
        <taxon>Betaproteobacteria</taxon>
        <taxon>Burkholderiales</taxon>
        <taxon>Oxalobacteraceae</taxon>
        <taxon>Telluria group</taxon>
        <taxon>Duganella</taxon>
    </lineage>
</organism>
<evidence type="ECO:0000313" key="2">
    <source>
        <dbReference type="Proteomes" id="UP000297729"/>
    </source>
</evidence>
<sequence>MSAALQPTKEQVRAYMQRRQHEFCHRPPPMPEEIRRQLNWHYTPLQQTDHLSTSALFLPGAIVRLTTLLAVEWCFLAAGLGRPR</sequence>
<gene>
    <name evidence="1" type="ORF">E4L98_23260</name>
</gene>
<evidence type="ECO:0000313" key="1">
    <source>
        <dbReference type="EMBL" id="TFW16438.1"/>
    </source>
</evidence>
<dbReference type="Proteomes" id="UP000297729">
    <property type="component" value="Unassembled WGS sequence"/>
</dbReference>
<protein>
    <submittedName>
        <fullName evidence="1">Uncharacterized protein</fullName>
    </submittedName>
</protein>
<keyword evidence="2" id="KW-1185">Reference proteome</keyword>
<dbReference type="EMBL" id="SPVG01000233">
    <property type="protein sequence ID" value="TFW16438.1"/>
    <property type="molecule type" value="Genomic_DNA"/>
</dbReference>
<comment type="caution">
    <text evidence="1">The sequence shown here is derived from an EMBL/GenBank/DDBJ whole genome shotgun (WGS) entry which is preliminary data.</text>
</comment>